<dbReference type="GO" id="GO:0003724">
    <property type="term" value="F:RNA helicase activity"/>
    <property type="evidence" value="ECO:0007669"/>
    <property type="project" value="UniProtKB-EC"/>
</dbReference>
<dbReference type="InterPro" id="IPR025313">
    <property type="entry name" value="SPB4-like_CTE"/>
</dbReference>
<keyword evidence="9" id="KW-0175">Coiled coil</keyword>
<keyword evidence="20" id="KW-1185">Reference proteome</keyword>
<keyword evidence="4 14" id="KW-0547">Nucleotide-binding</keyword>
<evidence type="ECO:0000256" key="11">
    <source>
        <dbReference type="ARBA" id="ARBA00037566"/>
    </source>
</evidence>
<dbReference type="Gene3D" id="3.40.50.300">
    <property type="entry name" value="P-loop containing nucleotide triphosphate hydrolases"/>
    <property type="match status" value="2"/>
</dbReference>
<sequence>MEWYGVVAKGFSSPTPVQHATLPIFRSHKDVVVEAVTGSGKTLAYMIPVIEKMLRAEDAPRRHHVQGIVCAPTRELAQQIYDVTRELISFHAESRELFVYANNGEKRPESASRVVVPQLLVGGTTKAMQDLSQFLSLSPNLLIATPGRLAELLASAHCKTPASSFEVLVLDEADRLLDLGFSQALSTLLSFLPKQRRTGLFSASMSDAVQELIKVGMLYPHKITVRVRSSKGGLIEERKTPLALQMSYVRVPASKKLPMLCRLLETLQPQPNKSICFASTCFAVKYWHQVLPALLPSGVALMPLHGKLEPKVRIRNFERFVRSSGPAVLLATDVAARGLDIPAVDLVLQLDPPQDVSVFVHRCGRAGRAVNLLEDPPMGVSDEEAEEASAKLRAQAQADRSVYELGKTAFVSWVRSYSKNTAGSIFRVSDLDWRDLAQGWGLLELPKMPELRKLDVDRSLGLGIDTESIAFLDKKREKKRQIELAEWKEAKTHRAESEPQVRSGRKKNEAWSAKHDREEVKAARREKKRRKREAEKTSRMSEAERQEHQKLEQLVDQVRRRNEAAARASTLGDADFEGFSD</sequence>
<evidence type="ECO:0000256" key="5">
    <source>
        <dbReference type="ARBA" id="ARBA00022801"/>
    </source>
</evidence>
<dbReference type="CDD" id="cd18787">
    <property type="entry name" value="SF2_C_DEAD"/>
    <property type="match status" value="1"/>
</dbReference>
<dbReference type="PANTHER" id="PTHR24031">
    <property type="entry name" value="RNA HELICASE"/>
    <property type="match status" value="1"/>
</dbReference>
<comment type="function">
    <text evidence="11">ATP-binding RNA helicase involved in the biogenesis of 60S ribosomal subunits. Binds 90S pre-ribosomal particles and dissociates from pre-60S ribosomal particles after processing of 27SB pre-rRNA. Required for the normal formation of 18S rRNA through the processing of pre-rRNAs at sites A0, A1 and A2, and the normal formation of 25S and 5.8S rRNAs through the processing of pre-rRNAs at sites C1 and C2.</text>
</comment>
<evidence type="ECO:0000256" key="13">
    <source>
        <dbReference type="ARBA" id="ARBA00038757"/>
    </source>
</evidence>
<evidence type="ECO:0000256" key="6">
    <source>
        <dbReference type="ARBA" id="ARBA00022806"/>
    </source>
</evidence>
<comment type="catalytic activity">
    <reaction evidence="15">
        <text>ATP + H2O = ADP + phosphate + H(+)</text>
        <dbReference type="Rhea" id="RHEA:13065"/>
        <dbReference type="ChEBI" id="CHEBI:15377"/>
        <dbReference type="ChEBI" id="CHEBI:15378"/>
        <dbReference type="ChEBI" id="CHEBI:30616"/>
        <dbReference type="ChEBI" id="CHEBI:43474"/>
        <dbReference type="ChEBI" id="CHEBI:456216"/>
        <dbReference type="EC" id="3.6.4.13"/>
    </reaction>
</comment>
<comment type="caution">
    <text evidence="19">The sequence shown here is derived from an EMBL/GenBank/DDBJ whole genome shotgun (WGS) entry which is preliminary data.</text>
</comment>
<comment type="function">
    <text evidence="15">RNA helicase.</text>
</comment>
<evidence type="ECO:0000256" key="8">
    <source>
        <dbReference type="ARBA" id="ARBA00022884"/>
    </source>
</evidence>
<dbReference type="PROSITE" id="PS00039">
    <property type="entry name" value="DEAD_ATP_HELICASE"/>
    <property type="match status" value="1"/>
</dbReference>
<evidence type="ECO:0000256" key="9">
    <source>
        <dbReference type="ARBA" id="ARBA00023054"/>
    </source>
</evidence>
<dbReference type="SMART" id="SM00490">
    <property type="entry name" value="HELICc"/>
    <property type="match status" value="1"/>
</dbReference>
<feature type="compositionally biased region" description="Basic and acidic residues" evidence="16">
    <location>
        <begin position="532"/>
        <end position="564"/>
    </location>
</feature>
<evidence type="ECO:0000256" key="16">
    <source>
        <dbReference type="SAM" id="MobiDB-lite"/>
    </source>
</evidence>
<evidence type="ECO:0000256" key="7">
    <source>
        <dbReference type="ARBA" id="ARBA00022840"/>
    </source>
</evidence>
<dbReference type="GO" id="GO:0005730">
    <property type="term" value="C:nucleolus"/>
    <property type="evidence" value="ECO:0007669"/>
    <property type="project" value="UniProtKB-SubCell"/>
</dbReference>
<dbReference type="Pfam" id="PF23681">
    <property type="entry name" value="CTT_SPB4"/>
    <property type="match status" value="1"/>
</dbReference>
<keyword evidence="8 15" id="KW-0694">RNA-binding</keyword>
<keyword evidence="6 14" id="KW-0347">Helicase</keyword>
<dbReference type="InterPro" id="IPR056330">
    <property type="entry name" value="CTT_SPB4"/>
</dbReference>
<keyword evidence="10" id="KW-0539">Nucleus</keyword>
<organism evidence="19 20">
    <name type="scientific">Phyllachora maydis</name>
    <dbReference type="NCBI Taxonomy" id="1825666"/>
    <lineage>
        <taxon>Eukaryota</taxon>
        <taxon>Fungi</taxon>
        <taxon>Dikarya</taxon>
        <taxon>Ascomycota</taxon>
        <taxon>Pezizomycotina</taxon>
        <taxon>Sordariomycetes</taxon>
        <taxon>Sordariomycetidae</taxon>
        <taxon>Phyllachorales</taxon>
        <taxon>Phyllachoraceae</taxon>
        <taxon>Phyllachora</taxon>
    </lineage>
</organism>
<proteinExistence type="inferred from homology"/>
<dbReference type="InterPro" id="IPR000629">
    <property type="entry name" value="RNA-helicase_DEAD-box_CS"/>
</dbReference>
<name>A0AAD9I676_9PEZI</name>
<dbReference type="InterPro" id="IPR011545">
    <property type="entry name" value="DEAD/DEAH_box_helicase_dom"/>
</dbReference>
<dbReference type="GO" id="GO:0006364">
    <property type="term" value="P:rRNA processing"/>
    <property type="evidence" value="ECO:0007669"/>
    <property type="project" value="UniProtKB-KW"/>
</dbReference>
<keyword evidence="7 14" id="KW-0067">ATP-binding</keyword>
<dbReference type="SMART" id="SM00487">
    <property type="entry name" value="DEXDc"/>
    <property type="match status" value="1"/>
</dbReference>
<keyword evidence="5 14" id="KW-0378">Hydrolase</keyword>
<dbReference type="Pfam" id="PF00270">
    <property type="entry name" value="DEAD"/>
    <property type="match status" value="1"/>
</dbReference>
<dbReference type="EMBL" id="JAQQPM010000004">
    <property type="protein sequence ID" value="KAK2071032.1"/>
    <property type="molecule type" value="Genomic_DNA"/>
</dbReference>
<evidence type="ECO:0000259" key="17">
    <source>
        <dbReference type="PROSITE" id="PS51192"/>
    </source>
</evidence>
<evidence type="ECO:0000313" key="20">
    <source>
        <dbReference type="Proteomes" id="UP001217918"/>
    </source>
</evidence>
<comment type="subcellular location">
    <subcellularLocation>
        <location evidence="1">Nucleus</location>
        <location evidence="1">Nucleolus</location>
    </subcellularLocation>
</comment>
<reference evidence="19" key="1">
    <citation type="journal article" date="2023" name="Mol. Plant Microbe Interact.">
        <title>Elucidating the Obligate Nature and Biological Capacity of an Invasive Fungal Corn Pathogen.</title>
        <authorList>
            <person name="MacCready J.S."/>
            <person name="Roggenkamp E.M."/>
            <person name="Gdanetz K."/>
            <person name="Chilvers M.I."/>
        </authorList>
    </citation>
    <scope>NUCLEOTIDE SEQUENCE</scope>
    <source>
        <strain evidence="19">PM02</strain>
    </source>
</reference>
<evidence type="ECO:0000256" key="10">
    <source>
        <dbReference type="ARBA" id="ARBA00023242"/>
    </source>
</evidence>
<evidence type="ECO:0000259" key="18">
    <source>
        <dbReference type="PROSITE" id="PS51194"/>
    </source>
</evidence>
<feature type="region of interest" description="Disordered" evidence="16">
    <location>
        <begin position="489"/>
        <end position="581"/>
    </location>
</feature>
<dbReference type="EC" id="3.6.4.13" evidence="15"/>
<feature type="domain" description="Helicase C-terminal" evidence="18">
    <location>
        <begin position="259"/>
        <end position="418"/>
    </location>
</feature>
<gene>
    <name evidence="19" type="ORF">P8C59_005489</name>
</gene>
<dbReference type="GO" id="GO:0005524">
    <property type="term" value="F:ATP binding"/>
    <property type="evidence" value="ECO:0007669"/>
    <property type="project" value="UniProtKB-UniRule"/>
</dbReference>
<feature type="compositionally biased region" description="Basic and acidic residues" evidence="16">
    <location>
        <begin position="506"/>
        <end position="523"/>
    </location>
</feature>
<dbReference type="InterPro" id="IPR014001">
    <property type="entry name" value="Helicase_ATP-bd"/>
</dbReference>
<dbReference type="Pfam" id="PF13959">
    <property type="entry name" value="CTE_SPB4"/>
    <property type="match status" value="1"/>
</dbReference>
<dbReference type="GO" id="GO:0016787">
    <property type="term" value="F:hydrolase activity"/>
    <property type="evidence" value="ECO:0007669"/>
    <property type="project" value="UniProtKB-KW"/>
</dbReference>
<comment type="domain">
    <text evidence="15">The Q motif is unique to and characteristic of the DEAD box family of RNA helicases and controls ATP binding and hydrolysis.</text>
</comment>
<evidence type="ECO:0000256" key="3">
    <source>
        <dbReference type="ARBA" id="ARBA00022552"/>
    </source>
</evidence>
<keyword evidence="3" id="KW-0698">rRNA processing</keyword>
<dbReference type="InterPro" id="IPR001650">
    <property type="entry name" value="Helicase_C-like"/>
</dbReference>
<dbReference type="Pfam" id="PF00271">
    <property type="entry name" value="Helicase_C"/>
    <property type="match status" value="1"/>
</dbReference>
<dbReference type="SMART" id="SM01178">
    <property type="entry name" value="DUF4217"/>
    <property type="match status" value="1"/>
</dbReference>
<dbReference type="InterPro" id="IPR027417">
    <property type="entry name" value="P-loop_NTPase"/>
</dbReference>
<evidence type="ECO:0000256" key="14">
    <source>
        <dbReference type="RuleBase" id="RU000492"/>
    </source>
</evidence>
<evidence type="ECO:0000256" key="15">
    <source>
        <dbReference type="RuleBase" id="RU365068"/>
    </source>
</evidence>
<dbReference type="SUPFAM" id="SSF52540">
    <property type="entry name" value="P-loop containing nucleoside triphosphate hydrolases"/>
    <property type="match status" value="1"/>
</dbReference>
<dbReference type="Proteomes" id="UP001217918">
    <property type="component" value="Unassembled WGS sequence"/>
</dbReference>
<dbReference type="PROSITE" id="PS51194">
    <property type="entry name" value="HELICASE_CTER"/>
    <property type="match status" value="1"/>
</dbReference>
<feature type="domain" description="Helicase ATP-binding" evidence="17">
    <location>
        <begin position="22"/>
        <end position="223"/>
    </location>
</feature>
<evidence type="ECO:0000256" key="2">
    <source>
        <dbReference type="ARBA" id="ARBA00022517"/>
    </source>
</evidence>
<feature type="compositionally biased region" description="Basic and acidic residues" evidence="16">
    <location>
        <begin position="489"/>
        <end position="499"/>
    </location>
</feature>
<dbReference type="AlphaFoldDB" id="A0AAD9I676"/>
<dbReference type="GO" id="GO:0003723">
    <property type="term" value="F:RNA binding"/>
    <property type="evidence" value="ECO:0007669"/>
    <property type="project" value="UniProtKB-UniRule"/>
</dbReference>
<comment type="subunit">
    <text evidence="13">Component of pre-60S ribosomal complexes.</text>
</comment>
<evidence type="ECO:0000313" key="19">
    <source>
        <dbReference type="EMBL" id="KAK2071032.1"/>
    </source>
</evidence>
<evidence type="ECO:0000256" key="4">
    <source>
        <dbReference type="ARBA" id="ARBA00022741"/>
    </source>
</evidence>
<evidence type="ECO:0000256" key="1">
    <source>
        <dbReference type="ARBA" id="ARBA00004604"/>
    </source>
</evidence>
<accession>A0AAD9I676</accession>
<keyword evidence="2" id="KW-0690">Ribosome biogenesis</keyword>
<protein>
    <recommendedName>
        <fullName evidence="15">ATP-dependent RNA helicase</fullName>
        <ecNumber evidence="15">3.6.4.13</ecNumber>
    </recommendedName>
</protein>
<dbReference type="PROSITE" id="PS51192">
    <property type="entry name" value="HELICASE_ATP_BIND_1"/>
    <property type="match status" value="1"/>
</dbReference>
<dbReference type="CDD" id="cd17960">
    <property type="entry name" value="DEADc_DDX55"/>
    <property type="match status" value="1"/>
</dbReference>
<comment type="similarity">
    <text evidence="12">Belongs to the DEAD box helicase family. DDX55/SPB4 subfamily.</text>
</comment>
<evidence type="ECO:0000256" key="12">
    <source>
        <dbReference type="ARBA" id="ARBA00038002"/>
    </source>
</evidence>